<evidence type="ECO:0000256" key="1">
    <source>
        <dbReference type="ARBA" id="ARBA00022729"/>
    </source>
</evidence>
<dbReference type="GO" id="GO:0030975">
    <property type="term" value="F:thiamine binding"/>
    <property type="evidence" value="ECO:0007669"/>
    <property type="project" value="TreeGrafter"/>
</dbReference>
<proteinExistence type="predicted"/>
<dbReference type="EMBL" id="CP028901">
    <property type="protein sequence ID" value="AWB35315.1"/>
    <property type="molecule type" value="Genomic_DNA"/>
</dbReference>
<organism evidence="2 3">
    <name type="scientific">Orrella marina</name>
    <dbReference type="NCBI Taxonomy" id="2163011"/>
    <lineage>
        <taxon>Bacteria</taxon>
        <taxon>Pseudomonadati</taxon>
        <taxon>Pseudomonadota</taxon>
        <taxon>Betaproteobacteria</taxon>
        <taxon>Burkholderiales</taxon>
        <taxon>Alcaligenaceae</taxon>
        <taxon>Orrella</taxon>
    </lineage>
</organism>
<dbReference type="PANTHER" id="PTHR30006:SF2">
    <property type="entry name" value="ABC TRANSPORTER SUBSTRATE-BINDING PROTEIN"/>
    <property type="match status" value="1"/>
</dbReference>
<evidence type="ECO:0000313" key="3">
    <source>
        <dbReference type="Proteomes" id="UP000244571"/>
    </source>
</evidence>
<dbReference type="CDD" id="cd13589">
    <property type="entry name" value="PBP2_polyamine_RpCGA009"/>
    <property type="match status" value="1"/>
</dbReference>
<dbReference type="GO" id="GO:0030288">
    <property type="term" value="C:outer membrane-bounded periplasmic space"/>
    <property type="evidence" value="ECO:0007669"/>
    <property type="project" value="TreeGrafter"/>
</dbReference>
<sequence>MNRNTFNRRDFLKLSSAGIVSIGLPGKFAFAQPATISATTFPGAWETAHRSILVPAYTKATGGSTNLVASLAVDTVSKLVAARNNPPYDVIILDEGPYLAALEHDIFATIPTDKLPNLNDIPEKFIDPRGTGVFVSGQIIGIAYNTEKLKEPPTSWNDLLKPEYKGRVGLAGMGSTLMTAWMVEMARLNGGSESNMEPAFEFVKRLLPNVGAVAANPGALASLFQQDEIDISIHYNNNVGDLQSKGVPVALAKPDTGWVHIKSTMHIPKNSRNVDLAAAYINEAISPAVQNQMAAAPYMLVPTSTKATFSPELEMYATSMEDVENMNGVDWETLNPRRAEYIQRFNREISN</sequence>
<dbReference type="GO" id="GO:0030976">
    <property type="term" value="F:thiamine pyrophosphate binding"/>
    <property type="evidence" value="ECO:0007669"/>
    <property type="project" value="TreeGrafter"/>
</dbReference>
<name>A0A2R4XNE3_9BURK</name>
<dbReference type="Pfam" id="PF13343">
    <property type="entry name" value="SBP_bac_6"/>
    <property type="match status" value="1"/>
</dbReference>
<dbReference type="OrthoDB" id="9155688at2"/>
<dbReference type="PANTHER" id="PTHR30006">
    <property type="entry name" value="THIAMINE-BINDING PERIPLASMIC PROTEIN-RELATED"/>
    <property type="match status" value="1"/>
</dbReference>
<dbReference type="SUPFAM" id="SSF53850">
    <property type="entry name" value="Periplasmic binding protein-like II"/>
    <property type="match status" value="1"/>
</dbReference>
<dbReference type="AlphaFoldDB" id="A0A2R4XNE3"/>
<accession>A0A2R4XNE3</accession>
<reference evidence="2 3" key="1">
    <citation type="submission" date="2018-04" db="EMBL/GenBank/DDBJ databases">
        <title>Bordetella sp. HZ20 isolated from seawater.</title>
        <authorList>
            <person name="Sun C."/>
        </authorList>
    </citation>
    <scope>NUCLEOTIDE SEQUENCE [LARGE SCALE GENOMIC DNA]</scope>
    <source>
        <strain evidence="2 3">HZ20</strain>
    </source>
</reference>
<dbReference type="GO" id="GO:0015888">
    <property type="term" value="P:thiamine transport"/>
    <property type="evidence" value="ECO:0007669"/>
    <property type="project" value="TreeGrafter"/>
</dbReference>
<dbReference type="Proteomes" id="UP000244571">
    <property type="component" value="Chromosome"/>
</dbReference>
<dbReference type="KEGG" id="boz:DBV39_17995"/>
<evidence type="ECO:0000313" key="2">
    <source>
        <dbReference type="EMBL" id="AWB35315.1"/>
    </source>
</evidence>
<protein>
    <submittedName>
        <fullName evidence="2">ABC transporter substrate-binding protein</fullName>
    </submittedName>
</protein>
<gene>
    <name evidence="2" type="ORF">DBV39_17995</name>
</gene>
<dbReference type="InterPro" id="IPR006311">
    <property type="entry name" value="TAT_signal"/>
</dbReference>
<dbReference type="RefSeq" id="WP_108622769.1">
    <property type="nucleotide sequence ID" value="NZ_CP028901.1"/>
</dbReference>
<dbReference type="PROSITE" id="PS51318">
    <property type="entry name" value="TAT"/>
    <property type="match status" value="1"/>
</dbReference>
<keyword evidence="3" id="KW-1185">Reference proteome</keyword>
<dbReference type="Gene3D" id="3.40.190.10">
    <property type="entry name" value="Periplasmic binding protein-like II"/>
    <property type="match status" value="2"/>
</dbReference>
<keyword evidence="1" id="KW-0732">Signal</keyword>